<evidence type="ECO:0000313" key="4">
    <source>
        <dbReference type="Proteomes" id="UP001055439"/>
    </source>
</evidence>
<dbReference type="Gene3D" id="2.60.40.420">
    <property type="entry name" value="Cupredoxins - blue copper proteins"/>
    <property type="match status" value="1"/>
</dbReference>
<comment type="similarity">
    <text evidence="1">Belongs to the multicopper oxidase family.</text>
</comment>
<feature type="domain" description="Plastocyanin-like" evidence="2">
    <location>
        <begin position="2"/>
        <end position="95"/>
    </location>
</feature>
<dbReference type="InterPro" id="IPR045087">
    <property type="entry name" value="Cu-oxidase_fam"/>
</dbReference>
<name>A0A9E7JE23_9LILI</name>
<gene>
    <name evidence="3" type="ORF">MUK42_22636</name>
</gene>
<dbReference type="SUPFAM" id="SSF49503">
    <property type="entry name" value="Cupredoxins"/>
    <property type="match status" value="1"/>
</dbReference>
<accession>A0A9E7JE23</accession>
<evidence type="ECO:0000259" key="2">
    <source>
        <dbReference type="Pfam" id="PF07731"/>
    </source>
</evidence>
<dbReference type="AlphaFoldDB" id="A0A9E7JE23"/>
<dbReference type="PANTHER" id="PTHR11709">
    <property type="entry name" value="MULTI-COPPER OXIDASE"/>
    <property type="match status" value="1"/>
</dbReference>
<dbReference type="PANTHER" id="PTHR11709:SF507">
    <property type="entry name" value="PLASTOCYANIN-LIKE DOMAIN-CONTAINING PROTEIN"/>
    <property type="match status" value="1"/>
</dbReference>
<sequence length="132" mass="15159">MEIIFQNNDTKMQTYHMDGYAFFVVGMDYGEWTEESRGTYNKGDGVARCSTQVFPGAWTAILVSLDNVGIWNVRAQNLDSWYLGQEVYVRVVNPENTNKTELPIPDNALYCGRLQKYQKYAISFAGFTFLVR</sequence>
<dbReference type="Proteomes" id="UP001055439">
    <property type="component" value="Chromosome 10"/>
</dbReference>
<protein>
    <submittedName>
        <fullName evidence="3">Multicopper oxidase</fullName>
    </submittedName>
</protein>
<proteinExistence type="inferred from homology"/>
<dbReference type="InterPro" id="IPR011706">
    <property type="entry name" value="Cu-oxidase_C"/>
</dbReference>
<dbReference type="GO" id="GO:0005507">
    <property type="term" value="F:copper ion binding"/>
    <property type="evidence" value="ECO:0007669"/>
    <property type="project" value="InterPro"/>
</dbReference>
<dbReference type="InterPro" id="IPR008972">
    <property type="entry name" value="Cupredoxin"/>
</dbReference>
<evidence type="ECO:0000256" key="1">
    <source>
        <dbReference type="ARBA" id="ARBA00010609"/>
    </source>
</evidence>
<dbReference type="GO" id="GO:0016491">
    <property type="term" value="F:oxidoreductase activity"/>
    <property type="evidence" value="ECO:0007669"/>
    <property type="project" value="InterPro"/>
</dbReference>
<dbReference type="OrthoDB" id="767308at2759"/>
<dbReference type="EMBL" id="CP097503">
    <property type="protein sequence ID" value="URD77594.1"/>
    <property type="molecule type" value="Genomic_DNA"/>
</dbReference>
<reference evidence="3" key="1">
    <citation type="submission" date="2022-05" db="EMBL/GenBank/DDBJ databases">
        <title>The Musa troglodytarum L. genome provides insights into the mechanism of non-climacteric behaviour and enrichment of carotenoids.</title>
        <authorList>
            <person name="Wang J."/>
        </authorList>
    </citation>
    <scope>NUCLEOTIDE SEQUENCE</scope>
    <source>
        <tissue evidence="3">Leaf</tissue>
    </source>
</reference>
<dbReference type="Pfam" id="PF07731">
    <property type="entry name" value="Cu-oxidase_2"/>
    <property type="match status" value="1"/>
</dbReference>
<evidence type="ECO:0000313" key="3">
    <source>
        <dbReference type="EMBL" id="URD77594.1"/>
    </source>
</evidence>
<organism evidence="3 4">
    <name type="scientific">Musa troglodytarum</name>
    <name type="common">fe'i banana</name>
    <dbReference type="NCBI Taxonomy" id="320322"/>
    <lineage>
        <taxon>Eukaryota</taxon>
        <taxon>Viridiplantae</taxon>
        <taxon>Streptophyta</taxon>
        <taxon>Embryophyta</taxon>
        <taxon>Tracheophyta</taxon>
        <taxon>Spermatophyta</taxon>
        <taxon>Magnoliopsida</taxon>
        <taxon>Liliopsida</taxon>
        <taxon>Zingiberales</taxon>
        <taxon>Musaceae</taxon>
        <taxon>Musa</taxon>
    </lineage>
</organism>
<keyword evidence="4" id="KW-1185">Reference proteome</keyword>